<gene>
    <name evidence="1" type="ORF">J512_2019</name>
</gene>
<comment type="caution">
    <text evidence="1">The sequence shown here is derived from an EMBL/GenBank/DDBJ whole genome shotgun (WGS) entry which is preliminary data.</text>
</comment>
<evidence type="ECO:0000313" key="2">
    <source>
        <dbReference type="Proteomes" id="UP000020595"/>
    </source>
</evidence>
<dbReference type="AlphaFoldDB" id="A0A009HNF9"/>
<name>A0A009HNF9_ACIB9</name>
<dbReference type="PATRIC" id="fig|1310613.3.peg.1938"/>
<sequence length="269" mass="30588">MQSMIGAYLQKQTHLKYFITRSYAVMPIGIEIKDDTGEVVLNSESKVLVKAGEIVWTAQDMTSSNWATGARNPVTGKYETLFVAPYKLARDDQINWWHADDAVIFNPQTFTGRDSQYQPGLYQGIHQGRQTIYCRQYTEALAISSSSSAYLEVRNANNEIVWDLQTFMNSPRILKIGTFEEMVGIDEWKANVIPNGVPGKMWIWVDGINFFWFNGEGGDLYPLPPTQNFLLACFKDTTLYLQLRLSEPAIGDTDTRSWVTTIYVGYMPT</sequence>
<organism evidence="1 2">
    <name type="scientific">Acinetobacter baumannii (strain 1295743)</name>
    <dbReference type="NCBI Taxonomy" id="1310613"/>
    <lineage>
        <taxon>Bacteria</taxon>
        <taxon>Pseudomonadati</taxon>
        <taxon>Pseudomonadota</taxon>
        <taxon>Gammaproteobacteria</taxon>
        <taxon>Moraxellales</taxon>
        <taxon>Moraxellaceae</taxon>
        <taxon>Acinetobacter</taxon>
        <taxon>Acinetobacter calcoaceticus/baumannii complex</taxon>
    </lineage>
</organism>
<dbReference type="Proteomes" id="UP000020595">
    <property type="component" value="Unassembled WGS sequence"/>
</dbReference>
<dbReference type="EMBL" id="JEWH01000022">
    <property type="protein sequence ID" value="EXB05697.1"/>
    <property type="molecule type" value="Genomic_DNA"/>
</dbReference>
<proteinExistence type="predicted"/>
<protein>
    <submittedName>
        <fullName evidence="1">Uncharacterized protein</fullName>
    </submittedName>
</protein>
<accession>A0A009HNF9</accession>
<evidence type="ECO:0000313" key="1">
    <source>
        <dbReference type="EMBL" id="EXB05697.1"/>
    </source>
</evidence>
<reference evidence="1 2" key="1">
    <citation type="submission" date="2014-02" db="EMBL/GenBank/DDBJ databases">
        <title>Comparative genomics and transcriptomics to identify genetic mechanisms underlying the emergence of carbapenem resistant Acinetobacter baumannii (CRAb).</title>
        <authorList>
            <person name="Harris A.D."/>
            <person name="Johnson K.J."/>
            <person name="George J."/>
            <person name="Shefchek K."/>
            <person name="Daugherty S.C."/>
            <person name="Parankush S."/>
            <person name="Sadzewicz L."/>
            <person name="Tallon L."/>
            <person name="Sengamalay N."/>
            <person name="Hazen T.H."/>
            <person name="Rasko D.A."/>
        </authorList>
    </citation>
    <scope>NUCLEOTIDE SEQUENCE [LARGE SCALE GENOMIC DNA]</scope>
    <source>
        <strain evidence="1 2">1295743</strain>
    </source>
</reference>